<dbReference type="VEuPathDB" id="VectorBase:RSAN_035899"/>
<comment type="caution">
    <text evidence="1">The sequence shown here is derived from an EMBL/GenBank/DDBJ whole genome shotgun (WGS) entry which is preliminary data.</text>
</comment>
<accession>A0A9D4Q391</accession>
<sequence length="348" mass="38639">MLPVEKRYITQCSLCTDDVALGVRGPRRKLTAIRRSMQRSLDAVTSFFRAIGLIVSPAKTEALLVHPIVAARRAIRRLLLGDRPIPWSKAVTYLGLRIDHRLTWIPAVKLATFKATRVQTAAGKLLSRGQGCTPRLALQLYEGAAMAVQTYALPLVQLAPHHKKQLKRQHRMAIRRFMGHPRQSPVAAALAKAQTWPLSLLMMRQALHHVDRLHKAPGGGALLQRLRSRPASRMGQICALNEELFPEPPCPIHPPPTHQQHLDMHFELDNVSKRRTPACELHQSAVAKLHDRLRGHLLVFTDGSVRDSPRLAAAACVIPMTGTSMRCRLPFHASTTAAELACLHLAAD</sequence>
<name>A0A9D4Q391_RHISA</name>
<dbReference type="AlphaFoldDB" id="A0A9D4Q391"/>
<evidence type="ECO:0000313" key="1">
    <source>
        <dbReference type="EMBL" id="KAH7963664.1"/>
    </source>
</evidence>
<keyword evidence="2" id="KW-1185">Reference proteome</keyword>
<dbReference type="Proteomes" id="UP000821837">
    <property type="component" value="Chromosome 3"/>
</dbReference>
<reference evidence="1" key="1">
    <citation type="journal article" date="2020" name="Cell">
        <title>Large-Scale Comparative Analyses of Tick Genomes Elucidate Their Genetic Diversity and Vector Capacities.</title>
        <authorList>
            <consortium name="Tick Genome and Microbiome Consortium (TIGMIC)"/>
            <person name="Jia N."/>
            <person name="Wang J."/>
            <person name="Shi W."/>
            <person name="Du L."/>
            <person name="Sun Y."/>
            <person name="Zhan W."/>
            <person name="Jiang J.F."/>
            <person name="Wang Q."/>
            <person name="Zhang B."/>
            <person name="Ji P."/>
            <person name="Bell-Sakyi L."/>
            <person name="Cui X.M."/>
            <person name="Yuan T.T."/>
            <person name="Jiang B.G."/>
            <person name="Yang W.F."/>
            <person name="Lam T.T."/>
            <person name="Chang Q.C."/>
            <person name="Ding S.J."/>
            <person name="Wang X.J."/>
            <person name="Zhu J.G."/>
            <person name="Ruan X.D."/>
            <person name="Zhao L."/>
            <person name="Wei J.T."/>
            <person name="Ye R.Z."/>
            <person name="Que T.C."/>
            <person name="Du C.H."/>
            <person name="Zhou Y.H."/>
            <person name="Cheng J.X."/>
            <person name="Dai P.F."/>
            <person name="Guo W.B."/>
            <person name="Han X.H."/>
            <person name="Huang E.J."/>
            <person name="Li L.F."/>
            <person name="Wei W."/>
            <person name="Gao Y.C."/>
            <person name="Liu J.Z."/>
            <person name="Shao H.Z."/>
            <person name="Wang X."/>
            <person name="Wang C.C."/>
            <person name="Yang T.C."/>
            <person name="Huo Q.B."/>
            <person name="Li W."/>
            <person name="Chen H.Y."/>
            <person name="Chen S.E."/>
            <person name="Zhou L.G."/>
            <person name="Ni X.B."/>
            <person name="Tian J.H."/>
            <person name="Sheng Y."/>
            <person name="Liu T."/>
            <person name="Pan Y.S."/>
            <person name="Xia L.Y."/>
            <person name="Li J."/>
            <person name="Zhao F."/>
            <person name="Cao W.C."/>
        </authorList>
    </citation>
    <scope>NUCLEOTIDE SEQUENCE</scope>
    <source>
        <strain evidence="1">Rsan-2018</strain>
    </source>
</reference>
<evidence type="ECO:0000313" key="2">
    <source>
        <dbReference type="Proteomes" id="UP000821837"/>
    </source>
</evidence>
<dbReference type="EMBL" id="JABSTV010001249">
    <property type="protein sequence ID" value="KAH7963664.1"/>
    <property type="molecule type" value="Genomic_DNA"/>
</dbReference>
<gene>
    <name evidence="1" type="ORF">HPB52_022332</name>
</gene>
<proteinExistence type="predicted"/>
<protein>
    <recommendedName>
        <fullName evidence="3">Tick transposon</fullName>
    </recommendedName>
</protein>
<evidence type="ECO:0008006" key="3">
    <source>
        <dbReference type="Google" id="ProtNLM"/>
    </source>
</evidence>
<organism evidence="1 2">
    <name type="scientific">Rhipicephalus sanguineus</name>
    <name type="common">Brown dog tick</name>
    <name type="synonym">Ixodes sanguineus</name>
    <dbReference type="NCBI Taxonomy" id="34632"/>
    <lineage>
        <taxon>Eukaryota</taxon>
        <taxon>Metazoa</taxon>
        <taxon>Ecdysozoa</taxon>
        <taxon>Arthropoda</taxon>
        <taxon>Chelicerata</taxon>
        <taxon>Arachnida</taxon>
        <taxon>Acari</taxon>
        <taxon>Parasitiformes</taxon>
        <taxon>Ixodida</taxon>
        <taxon>Ixodoidea</taxon>
        <taxon>Ixodidae</taxon>
        <taxon>Rhipicephalinae</taxon>
        <taxon>Rhipicephalus</taxon>
        <taxon>Rhipicephalus</taxon>
    </lineage>
</organism>
<reference evidence="1" key="2">
    <citation type="submission" date="2021-09" db="EMBL/GenBank/DDBJ databases">
        <authorList>
            <person name="Jia N."/>
            <person name="Wang J."/>
            <person name="Shi W."/>
            <person name="Du L."/>
            <person name="Sun Y."/>
            <person name="Zhan W."/>
            <person name="Jiang J."/>
            <person name="Wang Q."/>
            <person name="Zhang B."/>
            <person name="Ji P."/>
            <person name="Sakyi L.B."/>
            <person name="Cui X."/>
            <person name="Yuan T."/>
            <person name="Jiang B."/>
            <person name="Yang W."/>
            <person name="Lam T.T.-Y."/>
            <person name="Chang Q."/>
            <person name="Ding S."/>
            <person name="Wang X."/>
            <person name="Zhu J."/>
            <person name="Ruan X."/>
            <person name="Zhao L."/>
            <person name="Wei J."/>
            <person name="Que T."/>
            <person name="Du C."/>
            <person name="Cheng J."/>
            <person name="Dai P."/>
            <person name="Han X."/>
            <person name="Huang E."/>
            <person name="Gao Y."/>
            <person name="Liu J."/>
            <person name="Shao H."/>
            <person name="Ye R."/>
            <person name="Li L."/>
            <person name="Wei W."/>
            <person name="Wang X."/>
            <person name="Wang C."/>
            <person name="Huo Q."/>
            <person name="Li W."/>
            <person name="Guo W."/>
            <person name="Chen H."/>
            <person name="Chen S."/>
            <person name="Zhou L."/>
            <person name="Zhou L."/>
            <person name="Ni X."/>
            <person name="Tian J."/>
            <person name="Zhou Y."/>
            <person name="Sheng Y."/>
            <person name="Liu T."/>
            <person name="Pan Y."/>
            <person name="Xia L."/>
            <person name="Li J."/>
            <person name="Zhao F."/>
            <person name="Cao W."/>
        </authorList>
    </citation>
    <scope>NUCLEOTIDE SEQUENCE</scope>
    <source>
        <strain evidence="1">Rsan-2018</strain>
        <tissue evidence="1">Larvae</tissue>
    </source>
</reference>